<protein>
    <submittedName>
        <fullName evidence="2">Uncharacterized protein</fullName>
    </submittedName>
</protein>
<dbReference type="EMBL" id="JHEG04000001">
    <property type="protein sequence ID" value="KAF3888042.1"/>
    <property type="molecule type" value="Genomic_DNA"/>
</dbReference>
<dbReference type="EMBL" id="JHEG02000019">
    <property type="protein sequence ID" value="KIE13017.1"/>
    <property type="molecule type" value="Genomic_DNA"/>
</dbReference>
<gene>
    <name evidence="2" type="ORF">DA73_0206140</name>
    <name evidence="1" type="ORF">DA73_0400023040</name>
</gene>
<keyword evidence="3" id="KW-1185">Reference proteome</keyword>
<comment type="caution">
    <text evidence="2">The sequence shown here is derived from an EMBL/GenBank/DDBJ whole genome shotgun (WGS) entry which is preliminary data.</text>
</comment>
<dbReference type="STRING" id="1479485.DA73_0206140"/>
<reference evidence="1" key="2">
    <citation type="submission" date="2019-11" db="EMBL/GenBank/DDBJ databases">
        <title>Improved Assembly of Tolypothrix boutellei genome.</title>
        <authorList>
            <person name="Sarangi A.N."/>
            <person name="Mukherjee M."/>
            <person name="Ghosh S."/>
            <person name="Singh D."/>
            <person name="Das A."/>
            <person name="Kant S."/>
            <person name="Prusty A."/>
            <person name="Tripathy S."/>
        </authorList>
    </citation>
    <scope>NUCLEOTIDE SEQUENCE</scope>
    <source>
        <strain evidence="1">VB521301</strain>
    </source>
</reference>
<reference evidence="2" key="1">
    <citation type="journal article" date="2015" name="Genome Announc.">
        <title>Draft Genome Sequence of Tolypothrix boutellei Strain VB521301.</title>
        <authorList>
            <person name="Chandrababunaidu M.M."/>
            <person name="Singh D."/>
            <person name="Sen D."/>
            <person name="Bhan S."/>
            <person name="Das S."/>
            <person name="Gupta A."/>
            <person name="Adhikary S.P."/>
            <person name="Tripathy S."/>
        </authorList>
    </citation>
    <scope>NUCLEOTIDE SEQUENCE</scope>
    <source>
        <strain evidence="2">VB521301</strain>
    </source>
</reference>
<evidence type="ECO:0000313" key="2">
    <source>
        <dbReference type="EMBL" id="KIE13017.1"/>
    </source>
</evidence>
<dbReference type="Proteomes" id="UP000029738">
    <property type="component" value="Unassembled WGS sequence"/>
</dbReference>
<proteinExistence type="predicted"/>
<name>A0A0C1NE00_9CYAN</name>
<evidence type="ECO:0000313" key="3">
    <source>
        <dbReference type="Proteomes" id="UP000029738"/>
    </source>
</evidence>
<accession>A0A0C1NE00</accession>
<organism evidence="2">
    <name type="scientific">Tolypothrix bouteillei VB521301</name>
    <dbReference type="NCBI Taxonomy" id="1479485"/>
    <lineage>
        <taxon>Bacteria</taxon>
        <taxon>Bacillati</taxon>
        <taxon>Cyanobacteriota</taxon>
        <taxon>Cyanophyceae</taxon>
        <taxon>Nostocales</taxon>
        <taxon>Tolypothrichaceae</taxon>
        <taxon>Tolypothrix</taxon>
    </lineage>
</organism>
<sequence length="85" mass="9415">MKFSVISIYPISISTSSHAANSRFSWESAAVGVEYLFMGNNGNPNKLQHEEGDSDSRYASIGVLYAAPKLDKESGRYRDRETVPI</sequence>
<dbReference type="OrthoDB" id="515774at2"/>
<evidence type="ECO:0000313" key="1">
    <source>
        <dbReference type="EMBL" id="KAF3888042.1"/>
    </source>
</evidence>
<dbReference type="AlphaFoldDB" id="A0A0C1NE00"/>